<reference evidence="4" key="1">
    <citation type="journal article" date="2019" name="Int. J. Syst. Evol. Microbiol.">
        <title>The Global Catalogue of Microorganisms (GCM) 10K type strain sequencing project: providing services to taxonomists for standard genome sequencing and annotation.</title>
        <authorList>
            <consortium name="The Broad Institute Genomics Platform"/>
            <consortium name="The Broad Institute Genome Sequencing Center for Infectious Disease"/>
            <person name="Wu L."/>
            <person name="Ma J."/>
        </authorList>
    </citation>
    <scope>NUCLEOTIDE SEQUENCE [LARGE SCALE GENOMIC DNA]</scope>
    <source>
        <strain evidence="4">CCUG 70865</strain>
    </source>
</reference>
<feature type="domain" description="TonB C-terminal" evidence="2">
    <location>
        <begin position="95"/>
        <end position="155"/>
    </location>
</feature>
<sequence length="157" mass="17755">MKSSSMKKFLLLILICSAQNIFSQARNSKTKKIEVVKSDPVDRPRIIDTTISEEDKVHNTSAVEVMPQFPGGINEFYKFIAQNYIIPKEKPTVATGKIYASFVIEKNGLINDVKILKDLGYGTGNELIRVLKLSPKWEPGKVRDKEVRVQYTIPITI</sequence>
<name>A0ABW4HC15_9FLAO</name>
<dbReference type="Gene3D" id="3.30.1150.10">
    <property type="match status" value="1"/>
</dbReference>
<evidence type="ECO:0000313" key="3">
    <source>
        <dbReference type="EMBL" id="MFD1602806.1"/>
    </source>
</evidence>
<protein>
    <submittedName>
        <fullName evidence="3">Energy transducer TonB</fullName>
    </submittedName>
</protein>
<dbReference type="SUPFAM" id="SSF74653">
    <property type="entry name" value="TolA/TonB C-terminal domain"/>
    <property type="match status" value="1"/>
</dbReference>
<dbReference type="Pfam" id="PF03544">
    <property type="entry name" value="TonB_C"/>
    <property type="match status" value="1"/>
</dbReference>
<dbReference type="EMBL" id="JBHUDZ010000007">
    <property type="protein sequence ID" value="MFD1602806.1"/>
    <property type="molecule type" value="Genomic_DNA"/>
</dbReference>
<comment type="caution">
    <text evidence="3">The sequence shown here is derived from an EMBL/GenBank/DDBJ whole genome shotgun (WGS) entry which is preliminary data.</text>
</comment>
<keyword evidence="4" id="KW-1185">Reference proteome</keyword>
<dbReference type="InterPro" id="IPR037682">
    <property type="entry name" value="TonB_C"/>
</dbReference>
<organism evidence="3 4">
    <name type="scientific">Flavobacterium artemisiae</name>
    <dbReference type="NCBI Taxonomy" id="2126556"/>
    <lineage>
        <taxon>Bacteria</taxon>
        <taxon>Pseudomonadati</taxon>
        <taxon>Bacteroidota</taxon>
        <taxon>Flavobacteriia</taxon>
        <taxon>Flavobacteriales</taxon>
        <taxon>Flavobacteriaceae</taxon>
        <taxon>Flavobacterium</taxon>
    </lineage>
</organism>
<evidence type="ECO:0000313" key="4">
    <source>
        <dbReference type="Proteomes" id="UP001597138"/>
    </source>
</evidence>
<proteinExistence type="predicted"/>
<evidence type="ECO:0000259" key="2">
    <source>
        <dbReference type="Pfam" id="PF03544"/>
    </source>
</evidence>
<dbReference type="Proteomes" id="UP001597138">
    <property type="component" value="Unassembled WGS sequence"/>
</dbReference>
<gene>
    <name evidence="3" type="ORF">ACFSC2_08665</name>
</gene>
<keyword evidence="1" id="KW-0732">Signal</keyword>
<accession>A0ABW4HC15</accession>
<feature type="chain" id="PRO_5046126032" evidence="1">
    <location>
        <begin position="26"/>
        <end position="157"/>
    </location>
</feature>
<evidence type="ECO:0000256" key="1">
    <source>
        <dbReference type="SAM" id="SignalP"/>
    </source>
</evidence>
<feature type="signal peptide" evidence="1">
    <location>
        <begin position="1"/>
        <end position="25"/>
    </location>
</feature>